<dbReference type="Proteomes" id="UP000016887">
    <property type="component" value="Chromosome"/>
</dbReference>
<dbReference type="Pfam" id="PF07676">
    <property type="entry name" value="PD40"/>
    <property type="match status" value="1"/>
</dbReference>
<proteinExistence type="predicted"/>
<accession>U3TEX2</accession>
<protein>
    <submittedName>
        <fullName evidence="4">Acylamino-acid-releasing enzyme</fullName>
    </submittedName>
</protein>
<dbReference type="InterPro" id="IPR029058">
    <property type="entry name" value="AB_hydrolase_fold"/>
</dbReference>
<dbReference type="KEGG" id="acj:ACAM_1532"/>
<dbReference type="GO" id="GO:0004252">
    <property type="term" value="F:serine-type endopeptidase activity"/>
    <property type="evidence" value="ECO:0007669"/>
    <property type="project" value="TreeGrafter"/>
</dbReference>
<dbReference type="InterPro" id="IPR011042">
    <property type="entry name" value="6-blade_b-propeller_TolB-like"/>
</dbReference>
<reference evidence="4 5" key="1">
    <citation type="journal article" date="2013" name="Appl. Environ. Microbiol.">
        <title>Variation of the Virus-Related Elements within Syntenic Genomes of the Hyperthermophilic Archaeon Aeropyrum.</title>
        <authorList>
            <person name="Daifuku T."/>
            <person name="Yoshida T."/>
            <person name="Kitamura T."/>
            <person name="Kawaichi S."/>
            <person name="Inoue T."/>
            <person name="Nomura K."/>
            <person name="Yoshida Y."/>
            <person name="Kuno S."/>
            <person name="Sako Y."/>
        </authorList>
    </citation>
    <scope>NUCLEOTIDE SEQUENCE [LARGE SCALE GENOMIC DNA]</scope>
    <source>
        <strain evidence="4 5">SY1</strain>
    </source>
</reference>
<dbReference type="AlphaFoldDB" id="U3TEX2"/>
<dbReference type="STRING" id="1198449.ACAM_1532"/>
<organism evidence="4 5">
    <name type="scientific">Aeropyrum camini SY1 = JCM 12091</name>
    <dbReference type="NCBI Taxonomy" id="1198449"/>
    <lineage>
        <taxon>Archaea</taxon>
        <taxon>Thermoproteota</taxon>
        <taxon>Thermoprotei</taxon>
        <taxon>Desulfurococcales</taxon>
        <taxon>Desulfurococcaceae</taxon>
        <taxon>Aeropyrum</taxon>
    </lineage>
</organism>
<dbReference type="RefSeq" id="WP_022542267.1">
    <property type="nucleotide sequence ID" value="NC_022521.1"/>
</dbReference>
<evidence type="ECO:0000256" key="2">
    <source>
        <dbReference type="ARBA" id="ARBA00022825"/>
    </source>
</evidence>
<feature type="domain" description="Peptidase S9 prolyl oligopeptidase catalytic" evidence="3">
    <location>
        <begin position="389"/>
        <end position="594"/>
    </location>
</feature>
<dbReference type="InterPro" id="IPR011659">
    <property type="entry name" value="WD40"/>
</dbReference>
<dbReference type="Gene3D" id="3.40.50.1820">
    <property type="entry name" value="alpha/beta hydrolase"/>
    <property type="match status" value="1"/>
</dbReference>
<dbReference type="InterPro" id="IPR001375">
    <property type="entry name" value="Peptidase_S9_cat"/>
</dbReference>
<dbReference type="PANTHER" id="PTHR42776">
    <property type="entry name" value="SERINE PEPTIDASE S9 FAMILY MEMBER"/>
    <property type="match status" value="1"/>
</dbReference>
<sequence length="596" mass="66482">MDIDILVRRFLAIKTSHTPRIDPSTGCIYYISDAASNQPNLWRSCNGFSDLWLPWERRVGSLEISPDGLVAFSTDRDGDEKWSIYIAGEEQGVKLVSGEDDSINMLGPWSPDGRLLAFTSNRRNGVDFDFYVFDLARGETRMVAEGEGIVAASSWLDDRRLLAVKRNTNLDSDIVVVNVDNGEVRILTRHSGEELNIAPRPIGRGKAMIISNMDSEFAGIALLDIETGERRLVLKEEWDVEALEISGNTVLYSINVDGESRIYTAKIDWGGRLLNPHPIEGLPRGTLLNMDLNEGLSLAALSLSTPKQGVEIYLVKLGDEVSRLTRSPKAWLKEEVFVEPQHFSYKSFDGLEIRALFYPPPEPLSNPPPAVVYLHGGPESQERVRFNVFPQSLAAMGIATIAPNYRGSLGYGRRFVHLDDVEKRINAVHDVYHAVRAAVEAGLVDGSRLCVMGGSYGGYLTLMSLALYPDLWACGVEIVGIVNLVTFIRNTSPYRRKYRIAEYGDPEVHGEVMLKLSPISYVENIKAPLMVIHGAKDPRVPVSEAEQLVNALSSLGVRVEYLRLEDEGHGVVKLENRLKVYRNALKFIYEHLSKRI</sequence>
<dbReference type="EMBL" id="AP012489">
    <property type="protein sequence ID" value="BAN91001.1"/>
    <property type="molecule type" value="Genomic_DNA"/>
</dbReference>
<name>U3TEX2_9CREN</name>
<evidence type="ECO:0000313" key="4">
    <source>
        <dbReference type="EMBL" id="BAN91001.1"/>
    </source>
</evidence>
<keyword evidence="1" id="KW-0378">Hydrolase</keyword>
<dbReference type="eggNOG" id="arCOG03383">
    <property type="taxonomic scope" value="Archaea"/>
</dbReference>
<evidence type="ECO:0000313" key="5">
    <source>
        <dbReference type="Proteomes" id="UP000016887"/>
    </source>
</evidence>
<dbReference type="GeneID" id="17111055"/>
<evidence type="ECO:0000256" key="1">
    <source>
        <dbReference type="ARBA" id="ARBA00022801"/>
    </source>
</evidence>
<dbReference type="PANTHER" id="PTHR42776:SF27">
    <property type="entry name" value="DIPEPTIDYL PEPTIDASE FAMILY MEMBER 6"/>
    <property type="match status" value="1"/>
</dbReference>
<keyword evidence="2" id="KW-0645">Protease</keyword>
<dbReference type="GO" id="GO:0006508">
    <property type="term" value="P:proteolysis"/>
    <property type="evidence" value="ECO:0007669"/>
    <property type="project" value="InterPro"/>
</dbReference>
<dbReference type="SUPFAM" id="SSF82171">
    <property type="entry name" value="DPP6 N-terminal domain-like"/>
    <property type="match status" value="1"/>
</dbReference>
<dbReference type="SUPFAM" id="SSF53474">
    <property type="entry name" value="alpha/beta-Hydrolases"/>
    <property type="match status" value="1"/>
</dbReference>
<keyword evidence="5" id="KW-1185">Reference proteome</keyword>
<gene>
    <name evidence="4" type="ORF">ACAM_1532</name>
</gene>
<dbReference type="Pfam" id="PF00326">
    <property type="entry name" value="Peptidase_S9"/>
    <property type="match status" value="1"/>
</dbReference>
<keyword evidence="2" id="KW-0720">Serine protease</keyword>
<evidence type="ECO:0000259" key="3">
    <source>
        <dbReference type="Pfam" id="PF00326"/>
    </source>
</evidence>
<dbReference type="Gene3D" id="2.120.10.30">
    <property type="entry name" value="TolB, C-terminal domain"/>
    <property type="match status" value="1"/>
</dbReference>